<keyword evidence="5" id="KW-0813">Transport</keyword>
<feature type="compositionally biased region" description="Polar residues" evidence="13">
    <location>
        <begin position="627"/>
        <end position="637"/>
    </location>
</feature>
<evidence type="ECO:0000256" key="11">
    <source>
        <dbReference type="ARBA" id="ARBA00025471"/>
    </source>
</evidence>
<evidence type="ECO:0000256" key="2">
    <source>
        <dbReference type="ARBA" id="ARBA00009358"/>
    </source>
</evidence>
<dbReference type="Proteomes" id="UP000034350">
    <property type="component" value="Unassembled WGS sequence"/>
</dbReference>
<comment type="caution">
    <text evidence="14">The sequence shown here is derived from an EMBL/GenBank/DDBJ whole genome shotgun (WGS) entry which is preliminary data.</text>
</comment>
<dbReference type="InterPro" id="IPR036322">
    <property type="entry name" value="WD40_repeat_dom_sf"/>
</dbReference>
<dbReference type="InterPro" id="IPR040251">
    <property type="entry name" value="SEC31-like"/>
</dbReference>
<sequence>MIFNKSYLTTFSKNKPFLALASKGKIIDSKFTLSSELSLYDYSEDIHYSPLQTDSEYCKLEWCEKENFQILACGHTNGSISLYEPNLDGKSSNDESFRLVKSFEGLNGKVLGIDYNSNKNVIAAGSAKGNIIFWNLDKIDQQYKCDIPITENITSLAWNTKVSRILCAGTECGKILILDIRAKNVAMTLQNKDIKIINNVKWHPKCSTTIFASTNLPYLACFKLDSNSMTQVGKFESSTISFNSLNENTIVCYSDNQADYIDVDTLTVKESLKVENVFDVSFSQKDPIYCCSYNTGTTEIFSKMLSRNEGNCQVQLDNYIVGKNIYKIRREKLEFKENDNAESKIFDILYAGKNFNFNKETRKTLGNFLLDNASMLFNVKLEKTQSEIKFDLTDKVILTLIKNEITTKEDIFDGRTVSLNFLFQLLLKNEEIEISDPLYFLLNIIINKNYTNFWKSISSDQWPIMIAILIFSDLSDEEVLTRIKEIQNDLQIPILNLLINEPQLYFNTRETVTDLPKNIFEILPFFQRYGSELIVLKKLNLQYNNPLLNEYFWFAKNYGMYNDLKDVNFEDKIIKTYINGGEFNEKKIIDKLENVSIKASDFVNKTVTEPSNQSLFKNAPKPSLYSSGANKSVTGFSTKPMPKTDSQENATAVTNNKPLPSKKSLYSGVLNRSMTNFSSKPGTPVSTYGQQRTIQTQPNTSFAKNKPDVIPTPFNRPNLSSTLSNPASKNGSFPIPTPSMQSKSSVYTPKSSSKDVTSPVLPGTQKTETAASSTYDVVAISKDLEEVFENLKQTASKKNNLIVGNKIKDAVRRFAIFQQSNKNELSLPLVEIITKILDVINSEVDKTMLKHKVRSLIEDANDVKNLQSDIWLPAIGILVQLVY</sequence>
<dbReference type="GO" id="GO:0030127">
    <property type="term" value="C:COPII vesicle coat"/>
    <property type="evidence" value="ECO:0007669"/>
    <property type="project" value="TreeGrafter"/>
</dbReference>
<evidence type="ECO:0000256" key="7">
    <source>
        <dbReference type="ARBA" id="ARBA00022737"/>
    </source>
</evidence>
<protein>
    <recommendedName>
        <fullName evidence="4">Protein transport protein SEC31</fullName>
    </recommendedName>
    <alternativeName>
        <fullName evidence="3">Protein transport protein sec31</fullName>
    </alternativeName>
</protein>
<feature type="compositionally biased region" description="Polar residues" evidence="13">
    <location>
        <begin position="670"/>
        <end position="703"/>
    </location>
</feature>
<keyword evidence="15" id="KW-1185">Reference proteome</keyword>
<feature type="compositionally biased region" description="Polar residues" evidence="13">
    <location>
        <begin position="647"/>
        <end position="658"/>
    </location>
</feature>
<reference evidence="14 15" key="1">
    <citation type="journal article" date="2015" name="Environ. Microbiol.">
        <title>Genome analyses suggest the presence of polyploidy and recent human-driven expansions in eight global populations of the honeybee pathogen Nosema ceranae.</title>
        <authorList>
            <person name="Pelin A."/>
            <person name="Selman M."/>
            <person name="Aris-Brosou S."/>
            <person name="Farinelli L."/>
            <person name="Corradi N."/>
        </authorList>
    </citation>
    <scope>NUCLEOTIDE SEQUENCE [LARGE SCALE GENOMIC DNA]</scope>
    <source>
        <strain evidence="14 15">PA08 1199</strain>
    </source>
</reference>
<gene>
    <name evidence="14" type="ORF">AAJ76_230009945</name>
</gene>
<dbReference type="OrthoDB" id="542917at2759"/>
<evidence type="ECO:0000256" key="6">
    <source>
        <dbReference type="ARBA" id="ARBA00022574"/>
    </source>
</evidence>
<dbReference type="VEuPathDB" id="MicrosporidiaDB:AAJ76_230009945"/>
<evidence type="ECO:0000256" key="12">
    <source>
        <dbReference type="PROSITE-ProRule" id="PRU00221"/>
    </source>
</evidence>
<comment type="function">
    <text evidence="11">Component of the coat protein complex II (COPII) which promotes the formation of transport vesicles from the endoplasmic reticulum (ER). The coat has two main functions, the physical deformation of the endoplasmic reticulum membrane into vesicles and the selection of cargo molecules.</text>
</comment>
<evidence type="ECO:0000256" key="9">
    <source>
        <dbReference type="ARBA" id="ARBA00022892"/>
    </source>
</evidence>
<dbReference type="GO" id="GO:0070971">
    <property type="term" value="C:endoplasmic reticulum exit site"/>
    <property type="evidence" value="ECO:0007669"/>
    <property type="project" value="TreeGrafter"/>
</dbReference>
<dbReference type="GeneID" id="36319646"/>
<dbReference type="AlphaFoldDB" id="A0A0F9WD47"/>
<dbReference type="VEuPathDB" id="MicrosporidiaDB:G9O61_00g017540"/>
<feature type="compositionally biased region" description="Polar residues" evidence="13">
    <location>
        <begin position="715"/>
        <end position="731"/>
    </location>
</feature>
<feature type="compositionally biased region" description="Low complexity" evidence="13">
    <location>
        <begin position="742"/>
        <end position="751"/>
    </location>
</feature>
<keyword evidence="8" id="KW-0256">Endoplasmic reticulum</keyword>
<proteinExistence type="inferred from homology"/>
<feature type="repeat" description="WD" evidence="12">
    <location>
        <begin position="103"/>
        <end position="144"/>
    </location>
</feature>
<dbReference type="RefSeq" id="XP_024331098.1">
    <property type="nucleotide sequence ID" value="XM_024474719.1"/>
</dbReference>
<evidence type="ECO:0000256" key="3">
    <source>
        <dbReference type="ARBA" id="ARBA00013507"/>
    </source>
</evidence>
<dbReference type="InterPro" id="IPR001680">
    <property type="entry name" value="WD40_rpt"/>
</dbReference>
<dbReference type="GO" id="GO:0005198">
    <property type="term" value="F:structural molecule activity"/>
    <property type="evidence" value="ECO:0007669"/>
    <property type="project" value="TreeGrafter"/>
</dbReference>
<dbReference type="Gene3D" id="2.130.10.10">
    <property type="entry name" value="YVTN repeat-like/Quinoprotein amine dehydrogenase"/>
    <property type="match status" value="1"/>
</dbReference>
<evidence type="ECO:0000313" key="14">
    <source>
        <dbReference type="EMBL" id="KKO75356.1"/>
    </source>
</evidence>
<evidence type="ECO:0000256" key="4">
    <source>
        <dbReference type="ARBA" id="ARBA00021236"/>
    </source>
</evidence>
<dbReference type="GO" id="GO:0007029">
    <property type="term" value="P:endoplasmic reticulum organization"/>
    <property type="evidence" value="ECO:0007669"/>
    <property type="project" value="TreeGrafter"/>
</dbReference>
<keyword evidence="7" id="KW-0677">Repeat</keyword>
<keyword evidence="10" id="KW-0653">Protein transport</keyword>
<evidence type="ECO:0000256" key="13">
    <source>
        <dbReference type="SAM" id="MobiDB-lite"/>
    </source>
</evidence>
<dbReference type="EMBL" id="JPQZ01000023">
    <property type="protein sequence ID" value="KKO75356.1"/>
    <property type="molecule type" value="Genomic_DNA"/>
</dbReference>
<keyword evidence="6 12" id="KW-0853">WD repeat</keyword>
<dbReference type="PANTHER" id="PTHR13923:SF11">
    <property type="entry name" value="SECRETORY 31, ISOFORM D"/>
    <property type="match status" value="1"/>
</dbReference>
<dbReference type="SMART" id="SM00320">
    <property type="entry name" value="WD40"/>
    <property type="match status" value="3"/>
</dbReference>
<feature type="region of interest" description="Disordered" evidence="13">
    <location>
        <begin position="627"/>
        <end position="767"/>
    </location>
</feature>
<evidence type="ECO:0000256" key="10">
    <source>
        <dbReference type="ARBA" id="ARBA00022927"/>
    </source>
</evidence>
<dbReference type="SUPFAM" id="SSF50978">
    <property type="entry name" value="WD40 repeat-like"/>
    <property type="match status" value="1"/>
</dbReference>
<evidence type="ECO:0000313" key="15">
    <source>
        <dbReference type="Proteomes" id="UP000034350"/>
    </source>
</evidence>
<keyword evidence="9" id="KW-0931">ER-Golgi transport</keyword>
<dbReference type="InterPro" id="IPR015943">
    <property type="entry name" value="WD40/YVTN_repeat-like_dom_sf"/>
</dbReference>
<evidence type="ECO:0000256" key="5">
    <source>
        <dbReference type="ARBA" id="ARBA00022448"/>
    </source>
</evidence>
<evidence type="ECO:0000256" key="8">
    <source>
        <dbReference type="ARBA" id="ARBA00022824"/>
    </source>
</evidence>
<dbReference type="GO" id="GO:0015031">
    <property type="term" value="P:protein transport"/>
    <property type="evidence" value="ECO:0007669"/>
    <property type="project" value="UniProtKB-KW"/>
</dbReference>
<dbReference type="GO" id="GO:0090110">
    <property type="term" value="P:COPII-coated vesicle cargo loading"/>
    <property type="evidence" value="ECO:0007669"/>
    <property type="project" value="TreeGrafter"/>
</dbReference>
<dbReference type="PANTHER" id="PTHR13923">
    <property type="entry name" value="SEC31-RELATED PROTEIN"/>
    <property type="match status" value="1"/>
</dbReference>
<organism evidence="14 15">
    <name type="scientific">Vairimorpha ceranae</name>
    <dbReference type="NCBI Taxonomy" id="40302"/>
    <lineage>
        <taxon>Eukaryota</taxon>
        <taxon>Fungi</taxon>
        <taxon>Fungi incertae sedis</taxon>
        <taxon>Microsporidia</taxon>
        <taxon>Nosematidae</taxon>
        <taxon>Vairimorpha</taxon>
    </lineage>
</organism>
<dbReference type="PROSITE" id="PS50082">
    <property type="entry name" value="WD_REPEATS_2"/>
    <property type="match status" value="1"/>
</dbReference>
<evidence type="ECO:0000256" key="1">
    <source>
        <dbReference type="ARBA" id="ARBA00004240"/>
    </source>
</evidence>
<dbReference type="VEuPathDB" id="MicrosporidiaDB:NCER_100697"/>
<name>A0A0F9WD47_9MICR</name>
<comment type="similarity">
    <text evidence="2">Belongs to the WD repeat SEC31 family.</text>
</comment>
<accession>A0A0F9WD47</accession>
<comment type="subcellular location">
    <subcellularLocation>
        <location evidence="1">Endoplasmic reticulum</location>
    </subcellularLocation>
</comment>